<dbReference type="SMART" id="SM00382">
    <property type="entry name" value="AAA"/>
    <property type="match status" value="1"/>
</dbReference>
<dbReference type="Proteomes" id="UP001262889">
    <property type="component" value="Unassembled WGS sequence"/>
</dbReference>
<dbReference type="InterPro" id="IPR001789">
    <property type="entry name" value="Sig_transdc_resp-reg_receiver"/>
</dbReference>
<dbReference type="InterPro" id="IPR058031">
    <property type="entry name" value="AAA_lid_NorR"/>
</dbReference>
<feature type="domain" description="Response regulatory" evidence="8">
    <location>
        <begin position="3"/>
        <end position="117"/>
    </location>
</feature>
<dbReference type="PROSITE" id="PS00688">
    <property type="entry name" value="SIGMA54_INTERACT_3"/>
    <property type="match status" value="1"/>
</dbReference>
<dbReference type="InterPro" id="IPR003593">
    <property type="entry name" value="AAA+_ATPase"/>
</dbReference>
<reference evidence="9 10" key="1">
    <citation type="submission" date="2023-09" db="EMBL/GenBank/DDBJ databases">
        <authorList>
            <person name="Rey-Velasco X."/>
        </authorList>
    </citation>
    <scope>NUCLEOTIDE SEQUENCE [LARGE SCALE GENOMIC DNA]</scope>
    <source>
        <strain evidence="9 10">F363</strain>
    </source>
</reference>
<dbReference type="Pfam" id="PF02954">
    <property type="entry name" value="HTH_8"/>
    <property type="match status" value="1"/>
</dbReference>
<dbReference type="SUPFAM" id="SSF52540">
    <property type="entry name" value="P-loop containing nucleoside triphosphate hydrolases"/>
    <property type="match status" value="1"/>
</dbReference>
<name>A0ABU3C4D2_9FLAO</name>
<evidence type="ECO:0000313" key="10">
    <source>
        <dbReference type="Proteomes" id="UP001262889"/>
    </source>
</evidence>
<evidence type="ECO:0000256" key="5">
    <source>
        <dbReference type="ARBA" id="ARBA00023163"/>
    </source>
</evidence>
<evidence type="ECO:0000313" key="9">
    <source>
        <dbReference type="EMBL" id="MDT0641207.1"/>
    </source>
</evidence>
<sequence>MAKILLVEDDVAFGTMLKTFLVKRDYNVELVFSATEAFKKISSIKLDMVITDVRLPDNSGLDILKEAKAINAAIQVIVMTSYAEISMAVNAMKFGAFDYVSKPFRPESILQTIENALNTKAVQKEEVAEQPERAGKGKPAATASSKGNFIKGVSDASRKLNDYIELVAPTNMSVLIMGESGTGKEQVAKSIHNQSKRRAAPFIAVDCGAIPKEIASSEFFGHIKGSFTGAINDKTGHFQAANGGTLFLDEIGNLSYELQVQLLRALQERRIKPVGSNKEIEVDIRVVTATNEDLAQAVREGDFREDLYHRLNEFSIKVPSLKERTDDLMIFADHFLDEANAELEKNVVGFTPKAVEAFQNYNWPGNLRELKNMVKRAVLLTQEDLIPLKVLPHEISTAEKSEENYGLFKNKNEEQLILDALEKSGGNKSKAARLLSIDRKTLYNKLKQYGIKL</sequence>
<keyword evidence="4" id="KW-0238">DNA-binding</keyword>
<comment type="caution">
    <text evidence="9">The sequence shown here is derived from an EMBL/GenBank/DDBJ whole genome shotgun (WGS) entry which is preliminary data.</text>
</comment>
<dbReference type="PRINTS" id="PR01590">
    <property type="entry name" value="HTHFIS"/>
</dbReference>
<dbReference type="InterPro" id="IPR009057">
    <property type="entry name" value="Homeodomain-like_sf"/>
</dbReference>
<dbReference type="SUPFAM" id="SSF46689">
    <property type="entry name" value="Homeodomain-like"/>
    <property type="match status" value="1"/>
</dbReference>
<dbReference type="PANTHER" id="PTHR32071">
    <property type="entry name" value="TRANSCRIPTIONAL REGULATORY PROTEIN"/>
    <property type="match status" value="1"/>
</dbReference>
<gene>
    <name evidence="9" type="ORF">RM553_00045</name>
</gene>
<dbReference type="Pfam" id="PF00158">
    <property type="entry name" value="Sigma54_activat"/>
    <property type="match status" value="1"/>
</dbReference>
<dbReference type="Gene3D" id="3.40.50.300">
    <property type="entry name" value="P-loop containing nucleotide triphosphate hydrolases"/>
    <property type="match status" value="1"/>
</dbReference>
<dbReference type="InterPro" id="IPR025944">
    <property type="entry name" value="Sigma_54_int_dom_CS"/>
</dbReference>
<dbReference type="InterPro" id="IPR027417">
    <property type="entry name" value="P-loop_NTPase"/>
</dbReference>
<dbReference type="SUPFAM" id="SSF52172">
    <property type="entry name" value="CheY-like"/>
    <property type="match status" value="1"/>
</dbReference>
<evidence type="ECO:0000256" key="1">
    <source>
        <dbReference type="ARBA" id="ARBA00022741"/>
    </source>
</evidence>
<dbReference type="Gene3D" id="1.10.8.60">
    <property type="match status" value="1"/>
</dbReference>
<feature type="domain" description="Sigma-54 factor interaction" evidence="7">
    <location>
        <begin position="150"/>
        <end position="379"/>
    </location>
</feature>
<organism evidence="9 10">
    <name type="scientific">Autumnicola tepida</name>
    <dbReference type="NCBI Taxonomy" id="3075595"/>
    <lineage>
        <taxon>Bacteria</taxon>
        <taxon>Pseudomonadati</taxon>
        <taxon>Bacteroidota</taxon>
        <taxon>Flavobacteriia</taxon>
        <taxon>Flavobacteriales</taxon>
        <taxon>Flavobacteriaceae</taxon>
        <taxon>Autumnicola</taxon>
    </lineage>
</organism>
<dbReference type="RefSeq" id="WP_311532779.1">
    <property type="nucleotide sequence ID" value="NZ_JAVRHQ010000001.1"/>
</dbReference>
<dbReference type="PANTHER" id="PTHR32071:SF81">
    <property type="entry name" value="PROPIONATE CATABOLISM OPERON REGULATORY PROTEIN"/>
    <property type="match status" value="1"/>
</dbReference>
<dbReference type="PROSITE" id="PS00676">
    <property type="entry name" value="SIGMA54_INTERACT_2"/>
    <property type="match status" value="1"/>
</dbReference>
<proteinExistence type="predicted"/>
<protein>
    <submittedName>
        <fullName evidence="9">Sigma-54 dependent transcriptional regulator</fullName>
    </submittedName>
</protein>
<dbReference type="EMBL" id="JAVRHQ010000001">
    <property type="protein sequence ID" value="MDT0641207.1"/>
    <property type="molecule type" value="Genomic_DNA"/>
</dbReference>
<dbReference type="InterPro" id="IPR011006">
    <property type="entry name" value="CheY-like_superfamily"/>
</dbReference>
<keyword evidence="5" id="KW-0804">Transcription</keyword>
<keyword evidence="10" id="KW-1185">Reference proteome</keyword>
<dbReference type="Gene3D" id="1.10.10.60">
    <property type="entry name" value="Homeodomain-like"/>
    <property type="match status" value="1"/>
</dbReference>
<accession>A0ABU3C4D2</accession>
<dbReference type="InterPro" id="IPR025943">
    <property type="entry name" value="Sigma_54_int_dom_ATP-bd_2"/>
</dbReference>
<evidence type="ECO:0000256" key="4">
    <source>
        <dbReference type="ARBA" id="ARBA00023125"/>
    </source>
</evidence>
<dbReference type="Pfam" id="PF25601">
    <property type="entry name" value="AAA_lid_14"/>
    <property type="match status" value="1"/>
</dbReference>
<dbReference type="PROSITE" id="PS00675">
    <property type="entry name" value="SIGMA54_INTERACT_1"/>
    <property type="match status" value="1"/>
</dbReference>
<dbReference type="Gene3D" id="3.40.50.2300">
    <property type="match status" value="1"/>
</dbReference>
<dbReference type="CDD" id="cd00009">
    <property type="entry name" value="AAA"/>
    <property type="match status" value="1"/>
</dbReference>
<keyword evidence="2" id="KW-0067">ATP-binding</keyword>
<dbReference type="PROSITE" id="PS50045">
    <property type="entry name" value="SIGMA54_INTERACT_4"/>
    <property type="match status" value="1"/>
</dbReference>
<dbReference type="InterPro" id="IPR002078">
    <property type="entry name" value="Sigma_54_int"/>
</dbReference>
<keyword evidence="3" id="KW-0805">Transcription regulation</keyword>
<dbReference type="SMART" id="SM00448">
    <property type="entry name" value="REC"/>
    <property type="match status" value="1"/>
</dbReference>
<keyword evidence="1" id="KW-0547">Nucleotide-binding</keyword>
<dbReference type="Pfam" id="PF00072">
    <property type="entry name" value="Response_reg"/>
    <property type="match status" value="1"/>
</dbReference>
<evidence type="ECO:0000259" key="8">
    <source>
        <dbReference type="PROSITE" id="PS50110"/>
    </source>
</evidence>
<evidence type="ECO:0000256" key="3">
    <source>
        <dbReference type="ARBA" id="ARBA00023015"/>
    </source>
</evidence>
<evidence type="ECO:0000256" key="6">
    <source>
        <dbReference type="PROSITE-ProRule" id="PRU00169"/>
    </source>
</evidence>
<feature type="modified residue" description="4-aspartylphosphate" evidence="6">
    <location>
        <position position="52"/>
    </location>
</feature>
<evidence type="ECO:0000259" key="7">
    <source>
        <dbReference type="PROSITE" id="PS50045"/>
    </source>
</evidence>
<keyword evidence="6" id="KW-0597">Phosphoprotein</keyword>
<dbReference type="InterPro" id="IPR025662">
    <property type="entry name" value="Sigma_54_int_dom_ATP-bd_1"/>
</dbReference>
<dbReference type="PROSITE" id="PS50110">
    <property type="entry name" value="RESPONSE_REGULATORY"/>
    <property type="match status" value="1"/>
</dbReference>
<dbReference type="InterPro" id="IPR002197">
    <property type="entry name" value="HTH_Fis"/>
</dbReference>
<evidence type="ECO:0000256" key="2">
    <source>
        <dbReference type="ARBA" id="ARBA00022840"/>
    </source>
</evidence>